<proteinExistence type="predicted"/>
<accession>A0A9P6PPH7</accession>
<protein>
    <submittedName>
        <fullName evidence="1">Uncharacterized protein</fullName>
    </submittedName>
</protein>
<reference evidence="1" key="1">
    <citation type="journal article" date="2020" name="Fungal Divers.">
        <title>Resolving the Mortierellaceae phylogeny through synthesis of multi-gene phylogenetics and phylogenomics.</title>
        <authorList>
            <person name="Vandepol N."/>
            <person name="Liber J."/>
            <person name="Desiro A."/>
            <person name="Na H."/>
            <person name="Kennedy M."/>
            <person name="Barry K."/>
            <person name="Grigoriev I.V."/>
            <person name="Miller A.N."/>
            <person name="O'Donnell K."/>
            <person name="Stajich J.E."/>
            <person name="Bonito G."/>
        </authorList>
    </citation>
    <scope>NUCLEOTIDE SEQUENCE</scope>
    <source>
        <strain evidence="1">BC1065</strain>
    </source>
</reference>
<gene>
    <name evidence="1" type="ORF">DFQ27_009508</name>
</gene>
<sequence>MTKFASLTAGTPADVKAKILADPKGAKFDLKYFKIAGGGIQCRDILAYAGVDWKNSHPPDSAPQATWSITS</sequence>
<name>A0A9P6PPH7_9FUNG</name>
<keyword evidence="2" id="KW-1185">Reference proteome</keyword>
<dbReference type="AlphaFoldDB" id="A0A9P6PPH7"/>
<evidence type="ECO:0000313" key="1">
    <source>
        <dbReference type="EMBL" id="KAG0250222.1"/>
    </source>
</evidence>
<evidence type="ECO:0000313" key="2">
    <source>
        <dbReference type="Proteomes" id="UP000807716"/>
    </source>
</evidence>
<dbReference type="OrthoDB" id="414243at2759"/>
<comment type="caution">
    <text evidence="1">The sequence shown here is derived from an EMBL/GenBank/DDBJ whole genome shotgun (WGS) entry which is preliminary data.</text>
</comment>
<dbReference type="Proteomes" id="UP000807716">
    <property type="component" value="Unassembled WGS sequence"/>
</dbReference>
<organism evidence="1 2">
    <name type="scientific">Actinomortierella ambigua</name>
    <dbReference type="NCBI Taxonomy" id="1343610"/>
    <lineage>
        <taxon>Eukaryota</taxon>
        <taxon>Fungi</taxon>
        <taxon>Fungi incertae sedis</taxon>
        <taxon>Mucoromycota</taxon>
        <taxon>Mortierellomycotina</taxon>
        <taxon>Mortierellomycetes</taxon>
        <taxon>Mortierellales</taxon>
        <taxon>Mortierellaceae</taxon>
        <taxon>Actinomortierella</taxon>
    </lineage>
</organism>
<dbReference type="EMBL" id="JAAAJB010000883">
    <property type="protein sequence ID" value="KAG0250222.1"/>
    <property type="molecule type" value="Genomic_DNA"/>
</dbReference>